<evidence type="ECO:0000313" key="1">
    <source>
        <dbReference type="EMBL" id="ACL17342.1"/>
    </source>
</evidence>
<dbReference type="eggNOG" id="arCOG09531">
    <property type="taxonomic scope" value="Archaea"/>
</dbReference>
<dbReference type="KEGG" id="mpl:Mpal_2043"/>
<accession>B8GDJ1</accession>
<dbReference type="HOGENOM" id="CLU_606381_0_0_2"/>
<dbReference type="RefSeq" id="WP_012618661.1">
    <property type="nucleotide sequence ID" value="NC_011832.1"/>
</dbReference>
<reference evidence="1 2" key="1">
    <citation type="journal article" date="2015" name="Genome Announc.">
        <title>Complete Genome Sequence of Methanosphaerula palustris E1-9CT, a Hydrogenotrophic Methanogen Isolated from a Minerotrophic Fen Peatland.</title>
        <authorList>
            <person name="Cadillo-Quiroz H."/>
            <person name="Browne P."/>
            <person name="Kyrpides N."/>
            <person name="Woyke T."/>
            <person name="Goodwin L."/>
            <person name="Detter C."/>
            <person name="Yavitt J.B."/>
            <person name="Zinder S.H."/>
        </authorList>
    </citation>
    <scope>NUCLEOTIDE SEQUENCE [LARGE SCALE GENOMIC DNA]</scope>
    <source>
        <strain evidence="2">ATCC BAA-1556 / DSM 19958 / E1-9c</strain>
    </source>
</reference>
<organism evidence="1 2">
    <name type="scientific">Methanosphaerula palustris (strain ATCC BAA-1556 / DSM 19958 / E1-9c)</name>
    <dbReference type="NCBI Taxonomy" id="521011"/>
    <lineage>
        <taxon>Archaea</taxon>
        <taxon>Methanobacteriati</taxon>
        <taxon>Methanobacteriota</taxon>
        <taxon>Stenosarchaea group</taxon>
        <taxon>Methanomicrobia</taxon>
        <taxon>Methanomicrobiales</taxon>
        <taxon>Methanoregulaceae</taxon>
        <taxon>Methanosphaerula</taxon>
    </lineage>
</organism>
<dbReference type="AlphaFoldDB" id="B8GDJ1"/>
<evidence type="ECO:0000313" key="2">
    <source>
        <dbReference type="Proteomes" id="UP000002457"/>
    </source>
</evidence>
<dbReference type="Proteomes" id="UP000002457">
    <property type="component" value="Chromosome"/>
</dbReference>
<evidence type="ECO:0008006" key="3">
    <source>
        <dbReference type="Google" id="ProtNLM"/>
    </source>
</evidence>
<gene>
    <name evidence="1" type="ordered locus">Mpal_2043</name>
</gene>
<proteinExistence type="predicted"/>
<keyword evidence="2" id="KW-1185">Reference proteome</keyword>
<dbReference type="EMBL" id="CP001338">
    <property type="protein sequence ID" value="ACL17342.1"/>
    <property type="molecule type" value="Genomic_DNA"/>
</dbReference>
<dbReference type="STRING" id="521011.Mpal_2043"/>
<name>B8GDJ1_METPE</name>
<dbReference type="GeneID" id="7272024"/>
<sequence length="451" mass="52091">MSSVENIRRIEEIRKTKTERDTIIQNALACRTLQDGKIVVKGESNLQQKVLNDAILSFEVMVAEGYEQRLDKICYSYPPSGSSPITDFSLIEVMKNLKGRRASTFAECMEEVEIEYRRLEELPLIRYDVYMVLNVVPFEDFPALTLSMGDATVQIRSTQELRTVLSNEDVLAEKRKIEQKVGFRYSLDNRIFLTVSLQARNAYYAGKIAMDLRDFVLALIDLSKHERSMPLLSSGPIGAIDSLNSTIGFILDENNTYHDFFYQSENLDDVTISIDRDAVIEATDKYSRASTDAQQIIQRAFSAYHRGITEKNPSFAFMYFWSSLEQILLKDENLRHPDMLNRLYRVAINPNLLHKFEIGQLLKLRNALIHDAAYHRVGPYHRSLLKLFTEPILWFFLYDISDFNKGQLDLLYNKFGCHKNEFKRPRASDEEAAVYARIKKIRESAPLKVSN</sequence>
<protein>
    <recommendedName>
        <fullName evidence="3">Apea-like HEPN domain-containing protein</fullName>
    </recommendedName>
</protein>